<feature type="domain" description="DUF6701" evidence="2">
    <location>
        <begin position="667"/>
        <end position="1245"/>
    </location>
</feature>
<dbReference type="Proteomes" id="UP000471381">
    <property type="component" value="Unassembled WGS sequence"/>
</dbReference>
<feature type="signal peptide" evidence="1">
    <location>
        <begin position="1"/>
        <end position="26"/>
    </location>
</feature>
<accession>A0A6N9TF71</accession>
<keyword evidence="4" id="KW-1185">Reference proteome</keyword>
<organism evidence="3 4">
    <name type="scientific">Alteromonas genovensis</name>
    <dbReference type="NCBI Taxonomy" id="471225"/>
    <lineage>
        <taxon>Bacteria</taxon>
        <taxon>Pseudomonadati</taxon>
        <taxon>Pseudomonadota</taxon>
        <taxon>Gammaproteobacteria</taxon>
        <taxon>Alteromonadales</taxon>
        <taxon>Alteromonadaceae</taxon>
        <taxon>Alteromonas/Salinimonas group</taxon>
        <taxon>Alteromonas</taxon>
    </lineage>
</organism>
<evidence type="ECO:0000313" key="3">
    <source>
        <dbReference type="EMBL" id="NDW15943.1"/>
    </source>
</evidence>
<comment type="caution">
    <text evidence="3">The sequence shown here is derived from an EMBL/GenBank/DDBJ whole genome shotgun (WGS) entry which is preliminary data.</text>
</comment>
<dbReference type="Pfam" id="PF20419">
    <property type="entry name" value="DUF6701"/>
    <property type="match status" value="1"/>
</dbReference>
<sequence>MMYTKFQLALRLAATLTVLFCFNAFSVPQIEGRFIELQNTYNKAEWTTISFSQVYDEPPAVFMLSTSQGSNPAIVKIRNVTRTGFEALPLEPSGEDGPHITMGAHYLAIAYGVHEFPDGDIVEVGKMQLGPDTIQASPKSPWYGVGGLTGSDESRYAEVQLETDFGEQPVFFHSIQTLNNQIDVNGKKPPNEHLLPYLTIAAKYDAVGSNLTPAIPQLDMAYFIALEASETEFGPVSRDETVAYLATTEGFGRSFFDDSGKEVEWEADFAETRIKGWSDGCFRNNFKNNYSQTPLVAASKISRNGNEGGWLRSCAVNNNLLGLRVDEDRSEDNERRHPEEDASILAMTSEFVFSGNLPSCDVAFPGALATFGGSDIFLSSRSRIIDENDGALTTFDLRTDANGQGNNLPDCGVNGRNCFATNTDALTDSQARAIPTLDIQDTGPEIGTTLAGDYFFKRQTVVIGPGDYNVVAPTRIYIADAGGELPTLLTIASASINVEDGAYLAIYVDGDVVIDGANPNALILAKGQIRFTNVLSGNLVGRFTAGAGITTDDTLLLTANNVPTAIPGICGREVIEVLNHYRFEMADNKGSSCAAKSVTLKACADVDCNLLYSQPSTVGLLPASGNNYTWSPTDNVSFTGQTSLNIESLKGNDPVLATSGETPSSQLRCFIGGKEVTLGSCKIDFKKDGMVFKNITDGNDVIVSQISGKPSDVGFNKKTYAVEACEASDLLRDNEIEVDMNYNCSSSGNCSNQMLVSNNNKDYTLGLSPTAVPLLFNSDSQAIITVQYPDAGEVSLSASIAGRSGVAGSSNLFTVRPFGFATRILNNAKTGPNANAYAFSANDSLLALTGEEFVLELRATQWVEGEDTNEDGIPDDFSVLDNNISAEHFSGTVSLTPTAILPAAGVTGNLALSASSTGGTAQVVFNDEPVTTVGLNYDEVGTIGINARAPYLTSTLVQGQIENVGRFAPANFALTGNVDAACEVGQSFTYFDQPISNVSYTLSALNHNGQRTSNYRGGFDKLFGLEMVIESDGVLLNRLANVDAISWPQSGATGEINFTDTDIIFTRLGSAQLDGAYTNTSLVLNIERGQLENALVNGSTCSGVCLATVDAGLDFAYGRATLVNNYGSANEPLLLPFSTQYFDGQDWRVNANDSCTAYDHTRVNDASSDLVTENSGTLSQGSYVSGEGIRITSPNGEGEFFVTFDTPPWLLWDWSNNDVADEPPSATLTFGVYRGNDNIIYKREKIGN</sequence>
<evidence type="ECO:0000259" key="2">
    <source>
        <dbReference type="Pfam" id="PF20419"/>
    </source>
</evidence>
<feature type="chain" id="PRO_5026674993" evidence="1">
    <location>
        <begin position="27"/>
        <end position="1248"/>
    </location>
</feature>
<dbReference type="RefSeq" id="WP_163106642.1">
    <property type="nucleotide sequence ID" value="NZ_JAAAWO010000006.1"/>
</dbReference>
<protein>
    <submittedName>
        <fullName evidence="3">Agglutinin biogenesis protein MshQ</fullName>
    </submittedName>
</protein>
<dbReference type="EMBL" id="JAAAWO010000006">
    <property type="protein sequence ID" value="NDW15943.1"/>
    <property type="molecule type" value="Genomic_DNA"/>
</dbReference>
<dbReference type="InterPro" id="IPR046524">
    <property type="entry name" value="DUF6701"/>
</dbReference>
<proteinExistence type="predicted"/>
<gene>
    <name evidence="3" type="ORF">GTQ48_10475</name>
</gene>
<name>A0A6N9TF71_9ALTE</name>
<keyword evidence="1" id="KW-0732">Signal</keyword>
<reference evidence="3 4" key="1">
    <citation type="submission" date="2020-01" db="EMBL/GenBank/DDBJ databases">
        <title>Genomes of bacteria type strains.</title>
        <authorList>
            <person name="Chen J."/>
            <person name="Zhu S."/>
            <person name="Yang J."/>
        </authorList>
    </citation>
    <scope>NUCLEOTIDE SEQUENCE [LARGE SCALE GENOMIC DNA]</scope>
    <source>
        <strain evidence="3 4">LMG 24078</strain>
    </source>
</reference>
<evidence type="ECO:0000313" key="4">
    <source>
        <dbReference type="Proteomes" id="UP000471381"/>
    </source>
</evidence>
<evidence type="ECO:0000256" key="1">
    <source>
        <dbReference type="SAM" id="SignalP"/>
    </source>
</evidence>
<dbReference type="AlphaFoldDB" id="A0A6N9TF71"/>